<dbReference type="Pfam" id="PF00465">
    <property type="entry name" value="Fe-ADH"/>
    <property type="match status" value="1"/>
</dbReference>
<dbReference type="PROSITE" id="PS00913">
    <property type="entry name" value="ADH_IRON_1"/>
    <property type="match status" value="1"/>
</dbReference>
<dbReference type="FunFam" id="3.40.50.1970:FF:000003">
    <property type="entry name" value="Alcohol dehydrogenase, iron-containing"/>
    <property type="match status" value="1"/>
</dbReference>
<protein>
    <submittedName>
        <fullName evidence="7">Alcohol dehydrogenase</fullName>
    </submittedName>
</protein>
<dbReference type="InterPro" id="IPR001670">
    <property type="entry name" value="ADH_Fe/GldA"/>
</dbReference>
<dbReference type="Gene3D" id="1.20.1090.10">
    <property type="entry name" value="Dehydroquinate synthase-like - alpha domain"/>
    <property type="match status" value="1"/>
</dbReference>
<dbReference type="InterPro" id="IPR056798">
    <property type="entry name" value="ADH_Fe_C"/>
</dbReference>
<sequence length="386" mass="40493">MNAFSFTTVPSLLVDFGGARRLGTLLRERYRDERRLVLVTDHFLNESGLIAPALEDLAAQGWQVTVIDDVIADPPDHVVLDAAARAKASGAQIVLGLGGGSSMDVAKLIAVLCASAQPLEKMYGVGNVEGPRLPLVLMPTTAGTGSEVTAISIVTTGATTKSGVVSPILYPDLALLDAELTLGLPPQATAATGIDAMVHAIEAYTSARLKNPLSDMLAKEALRLLYANLLPACRDGRDRAAREAMLLGATLAGQAFSNAPVAAVHALAYPLGGHFHVPHGLSNALVLMHVLRFNAPAAAALYAELADTLGCAAADDGIEAKTEAFIQAMQTLVNETGIPRTLRDVGVEESHLPMLAADAMKQQRLLINNPREMTETAALAIYEAAL</sequence>
<comment type="cofactor">
    <cofactor evidence="1">
        <name>Fe cation</name>
        <dbReference type="ChEBI" id="CHEBI:24875"/>
    </cofactor>
</comment>
<evidence type="ECO:0000259" key="6">
    <source>
        <dbReference type="Pfam" id="PF25137"/>
    </source>
</evidence>
<accession>A0A158I810</accession>
<dbReference type="Pfam" id="PF25137">
    <property type="entry name" value="ADH_Fe_C"/>
    <property type="match status" value="1"/>
</dbReference>
<reference evidence="8" key="1">
    <citation type="submission" date="2016-01" db="EMBL/GenBank/DDBJ databases">
        <authorList>
            <person name="Peeters C."/>
        </authorList>
    </citation>
    <scope>NUCLEOTIDE SEQUENCE [LARGE SCALE GENOMIC DNA]</scope>
</reference>
<dbReference type="CDD" id="cd08193">
    <property type="entry name" value="HVD"/>
    <property type="match status" value="1"/>
</dbReference>
<keyword evidence="4" id="KW-0520">NAD</keyword>
<dbReference type="RefSeq" id="WP_053571041.1">
    <property type="nucleotide sequence ID" value="NZ_FCNY02000011.1"/>
</dbReference>
<evidence type="ECO:0000256" key="2">
    <source>
        <dbReference type="ARBA" id="ARBA00007358"/>
    </source>
</evidence>
<evidence type="ECO:0000256" key="1">
    <source>
        <dbReference type="ARBA" id="ARBA00001962"/>
    </source>
</evidence>
<evidence type="ECO:0000256" key="3">
    <source>
        <dbReference type="ARBA" id="ARBA00023002"/>
    </source>
</evidence>
<keyword evidence="8" id="KW-1185">Reference proteome</keyword>
<evidence type="ECO:0000259" key="5">
    <source>
        <dbReference type="Pfam" id="PF00465"/>
    </source>
</evidence>
<name>A0A158I810_CABCO</name>
<dbReference type="AlphaFoldDB" id="A0A158I810"/>
<dbReference type="PANTHER" id="PTHR11496">
    <property type="entry name" value="ALCOHOL DEHYDROGENASE"/>
    <property type="match status" value="1"/>
</dbReference>
<dbReference type="PANTHER" id="PTHR11496:SF102">
    <property type="entry name" value="ALCOHOL DEHYDROGENASE 4"/>
    <property type="match status" value="1"/>
</dbReference>
<comment type="similarity">
    <text evidence="2">Belongs to the iron-containing alcohol dehydrogenase family.</text>
</comment>
<dbReference type="GO" id="GO:0004022">
    <property type="term" value="F:alcohol dehydrogenase (NAD+) activity"/>
    <property type="evidence" value="ECO:0007669"/>
    <property type="project" value="TreeGrafter"/>
</dbReference>
<dbReference type="Gene3D" id="3.40.50.1970">
    <property type="match status" value="1"/>
</dbReference>
<gene>
    <name evidence="7" type="ORF">AWB70_04345</name>
</gene>
<feature type="domain" description="Alcohol dehydrogenase iron-type/glycerol dehydrogenase GldA" evidence="5">
    <location>
        <begin position="18"/>
        <end position="177"/>
    </location>
</feature>
<feature type="domain" description="Fe-containing alcohol dehydrogenase-like C-terminal" evidence="6">
    <location>
        <begin position="189"/>
        <end position="386"/>
    </location>
</feature>
<proteinExistence type="inferred from homology"/>
<evidence type="ECO:0000256" key="4">
    <source>
        <dbReference type="ARBA" id="ARBA00023027"/>
    </source>
</evidence>
<dbReference type="Proteomes" id="UP000054740">
    <property type="component" value="Unassembled WGS sequence"/>
</dbReference>
<evidence type="ECO:0000313" key="8">
    <source>
        <dbReference type="Proteomes" id="UP000054740"/>
    </source>
</evidence>
<dbReference type="GO" id="GO:0046872">
    <property type="term" value="F:metal ion binding"/>
    <property type="evidence" value="ECO:0007669"/>
    <property type="project" value="InterPro"/>
</dbReference>
<dbReference type="FunFam" id="1.20.1090.10:FF:000001">
    <property type="entry name" value="Aldehyde-alcohol dehydrogenase"/>
    <property type="match status" value="1"/>
</dbReference>
<keyword evidence="3" id="KW-0560">Oxidoreductase</keyword>
<dbReference type="EMBL" id="FCNY02000011">
    <property type="protein sequence ID" value="SAL52716.1"/>
    <property type="molecule type" value="Genomic_DNA"/>
</dbReference>
<dbReference type="SUPFAM" id="SSF56796">
    <property type="entry name" value="Dehydroquinate synthase-like"/>
    <property type="match status" value="1"/>
</dbReference>
<dbReference type="InterPro" id="IPR039697">
    <property type="entry name" value="Alcohol_dehydrogenase_Fe"/>
</dbReference>
<organism evidence="7 8">
    <name type="scientific">Caballeronia cordobensis</name>
    <name type="common">Burkholderia cordobensis</name>
    <dbReference type="NCBI Taxonomy" id="1353886"/>
    <lineage>
        <taxon>Bacteria</taxon>
        <taxon>Pseudomonadati</taxon>
        <taxon>Pseudomonadota</taxon>
        <taxon>Betaproteobacteria</taxon>
        <taxon>Burkholderiales</taxon>
        <taxon>Burkholderiaceae</taxon>
        <taxon>Caballeronia</taxon>
    </lineage>
</organism>
<evidence type="ECO:0000313" key="7">
    <source>
        <dbReference type="EMBL" id="SAL52716.1"/>
    </source>
</evidence>
<dbReference type="InterPro" id="IPR018211">
    <property type="entry name" value="ADH_Fe_CS"/>
</dbReference>